<dbReference type="KEGG" id="maes:Ga0123461_0513"/>
<protein>
    <submittedName>
        <fullName evidence="2">Putative membrane protein</fullName>
    </submittedName>
</protein>
<organism evidence="2 3">
    <name type="scientific">Mariprofundus aestuarium</name>
    <dbReference type="NCBI Taxonomy" id="1921086"/>
    <lineage>
        <taxon>Bacteria</taxon>
        <taxon>Pseudomonadati</taxon>
        <taxon>Pseudomonadota</taxon>
        <taxon>Candidatius Mariprofundia</taxon>
        <taxon>Mariprofundales</taxon>
        <taxon>Mariprofundaceae</taxon>
        <taxon>Mariprofundus</taxon>
    </lineage>
</organism>
<feature type="transmembrane region" description="Helical" evidence="1">
    <location>
        <begin position="66"/>
        <end position="99"/>
    </location>
</feature>
<gene>
    <name evidence="2" type="ORF">Ga0123461_0513</name>
</gene>
<accession>A0A2K8KVU8</accession>
<evidence type="ECO:0000313" key="2">
    <source>
        <dbReference type="EMBL" id="ATX78950.1"/>
    </source>
</evidence>
<evidence type="ECO:0000256" key="1">
    <source>
        <dbReference type="SAM" id="Phobius"/>
    </source>
</evidence>
<name>A0A2K8KVU8_MARES</name>
<dbReference type="AlphaFoldDB" id="A0A2K8KVU8"/>
<keyword evidence="1" id="KW-1133">Transmembrane helix</keyword>
<keyword evidence="3" id="KW-1185">Reference proteome</keyword>
<reference evidence="2 3" key="1">
    <citation type="submission" date="2016-12" db="EMBL/GenBank/DDBJ databases">
        <title>Isolation and genomic insights into novel planktonic Zetaproteobacteria from stratified waters of the Chesapeake Bay.</title>
        <authorList>
            <person name="McAllister S.M."/>
            <person name="Kato S."/>
            <person name="Chan C.S."/>
            <person name="Chiu B.K."/>
            <person name="Field E.K."/>
        </authorList>
    </citation>
    <scope>NUCLEOTIDE SEQUENCE [LARGE SCALE GENOMIC DNA]</scope>
    <source>
        <strain evidence="2 3">CP-5</strain>
    </source>
</reference>
<keyword evidence="1" id="KW-0812">Transmembrane</keyword>
<dbReference type="RefSeq" id="WP_198507096.1">
    <property type="nucleotide sequence ID" value="NZ_CP018799.1"/>
</dbReference>
<proteinExistence type="predicted"/>
<feature type="transmembrane region" description="Helical" evidence="1">
    <location>
        <begin position="21"/>
        <end position="46"/>
    </location>
</feature>
<dbReference type="Proteomes" id="UP000231701">
    <property type="component" value="Chromosome"/>
</dbReference>
<keyword evidence="1" id="KW-0472">Membrane</keyword>
<dbReference type="EMBL" id="CP018799">
    <property type="protein sequence ID" value="ATX78950.1"/>
    <property type="molecule type" value="Genomic_DNA"/>
</dbReference>
<evidence type="ECO:0000313" key="3">
    <source>
        <dbReference type="Proteomes" id="UP000231701"/>
    </source>
</evidence>
<sequence>MDNQPELVPDPSIESAKKAATIVYALQAASFLLAVTFIAAVIVNYVKKDDVAGTWVASHFRWQIRTFWFGLLWCFIGVITFILGVGYFILMGTAVWVIYRIAKGWLSLLDGKSMYLEG</sequence>